<dbReference type="SUPFAM" id="SSF55608">
    <property type="entry name" value="Homing endonucleases"/>
    <property type="match status" value="1"/>
</dbReference>
<dbReference type="GeneID" id="65131284"/>
<dbReference type="Pfam" id="PF14528">
    <property type="entry name" value="LAGLIDADG_3"/>
    <property type="match status" value="1"/>
</dbReference>
<dbReference type="InterPro" id="IPR030934">
    <property type="entry name" value="Intein_C"/>
</dbReference>
<dbReference type="GO" id="GO:0004519">
    <property type="term" value="F:endonuclease activity"/>
    <property type="evidence" value="ECO:0007669"/>
    <property type="project" value="InterPro"/>
</dbReference>
<accession>A0A7M1RSD7</accession>
<dbReference type="PROSITE" id="PS50817">
    <property type="entry name" value="INTEIN_N_TER"/>
    <property type="match status" value="1"/>
</dbReference>
<dbReference type="InterPro" id="IPR036844">
    <property type="entry name" value="Hint_dom_sf"/>
</dbReference>
<dbReference type="GO" id="GO:0016539">
    <property type="term" value="P:intein-mediated protein splicing"/>
    <property type="evidence" value="ECO:0007669"/>
    <property type="project" value="InterPro"/>
</dbReference>
<keyword evidence="2" id="KW-0651">Protein splicing</keyword>
<organism evidence="4 5">
    <name type="scientific">uncultured phage cr7_1</name>
    <dbReference type="NCBI Taxonomy" id="2772086"/>
    <lineage>
        <taxon>Viruses</taxon>
        <taxon>Duplodnaviria</taxon>
        <taxon>Heunggongvirae</taxon>
        <taxon>Uroviricota</taxon>
        <taxon>Caudoviricetes</taxon>
        <taxon>Crassvirales</taxon>
        <taxon>Suoliviridae</taxon>
        <taxon>Oafivirinae</taxon>
        <taxon>Burzaovirus</taxon>
        <taxon>Burzaovirus coli</taxon>
    </lineage>
</organism>
<keyword evidence="1" id="KW-0068">Autocatalytic cleavage</keyword>
<evidence type="ECO:0000256" key="2">
    <source>
        <dbReference type="ARBA" id="ARBA00023000"/>
    </source>
</evidence>
<reference evidence="4 5" key="1">
    <citation type="submission" date="2020-07" db="EMBL/GenBank/DDBJ databases">
        <title>Taxonomic proposal: Crassvirales, a new order of highly abundant and diverse bacterial viruses.</title>
        <authorList>
            <person name="Shkoporov A.N."/>
            <person name="Stockdale S.R."/>
            <person name="Guerin E."/>
            <person name="Ross R.P."/>
            <person name="Hill C."/>
        </authorList>
    </citation>
    <scope>NUCLEOTIDE SEQUENCE [LARGE SCALE GENOMIC DNA]</scope>
</reference>
<dbReference type="PROSITE" id="PS50818">
    <property type="entry name" value="INTEIN_C_TER"/>
    <property type="match status" value="1"/>
</dbReference>
<feature type="domain" description="DOD-type homing endonuclease" evidence="3">
    <location>
        <begin position="582"/>
        <end position="720"/>
    </location>
</feature>
<sequence>MIDFNLRLHDTDKFRLAAIFFQQHGCYTLAPRGTTDYNKYWEQETDRCINGYTAPDGEGITGYNYFYLNYSPIMRLKEEEYTDREGNLRKRRQRILEFPSFWDYDYYYFCAIEQAELEGKHMAVLKCRQRGYSFKGGSMLVRNYMLIPGSKNFAIASEQKFLIGDGLLTKAWQIMDFLDKHTAWAKQRLVSTRMERTSGYKITDEFGKQTEQGYLSSITGITLKNDPERVRGTRAKLVLWEEGGKFPSLLDAWRIEQPSVETDDGKAFGLMIAFGTGGTEGASFEGLKELFYKPKSYNVLSFPNIWDEGRENTECAFFVPAYSNLESFDDDGNLVYMDRDGNSYKEKAIENLIDLRNKVKDGGASLQSIDRFISERPIRPAEAVFELGKNIFPRKLLMDQLTRIRTNKKLQSMKHIVDLEWDGNGQVKATEKPSGDITNYPLKKGDKPHGSVVIWEYPVKDPPLGLYIGGCLTPGEKVCTLRGLVNVEDVTFDDKLLNKNGKFVEIKNLLRYEKKDEPIFKVKPYGSFRTTTFTGEHPIWVYDKGFVKAKDLKKEDWLEIPNIYVNNNYVDIDEKLSKLYYFYGLWLGDGFCNKNGNSYDIYLSIGKDEEDLALFYDSLVLELFDRKCIHVHKDKELTRRFTNKNLFLKLKSMFGSNAYNKRVPEFIKRLPNAYKRSFILGYLDSDGSVFYDNGKVRVNFTSVNLLLLEDVQDMLFGMKIANSIVIHLKECVSRHGIHSEQSYRINISRADQYLLLNTPVFESRKIKLLKQAEIPPTSKMKIKFINDEEAGNKVLLKIEKIEESSYTGIVYNFECETHTFMCRNILTHNCDPLTYQRGTIEQKR</sequence>
<dbReference type="RefSeq" id="YP_010112799.1">
    <property type="nucleotide sequence ID" value="NC_055895.1"/>
</dbReference>
<dbReference type="EMBL" id="MT774402">
    <property type="protein sequence ID" value="QOR57347.1"/>
    <property type="molecule type" value="Genomic_DNA"/>
</dbReference>
<dbReference type="KEGG" id="vg:65131284"/>
<dbReference type="InterPro" id="IPR006142">
    <property type="entry name" value="INTEIN"/>
</dbReference>
<dbReference type="PROSITE" id="PS50819">
    <property type="entry name" value="INTEIN_ENDONUCLEASE"/>
    <property type="match status" value="1"/>
</dbReference>
<dbReference type="PRINTS" id="PR00379">
    <property type="entry name" value="INTEIN"/>
</dbReference>
<proteinExistence type="predicted"/>
<keyword evidence="5" id="KW-1185">Reference proteome</keyword>
<dbReference type="InterPro" id="IPR004860">
    <property type="entry name" value="LAGLIDADG_dom"/>
</dbReference>
<dbReference type="Gene3D" id="3.40.50.300">
    <property type="entry name" value="P-loop containing nucleotide triphosphate hydrolases"/>
    <property type="match status" value="1"/>
</dbReference>
<dbReference type="InterPro" id="IPR027434">
    <property type="entry name" value="Homing_endonucl"/>
</dbReference>
<protein>
    <submittedName>
        <fullName evidence="4">Terminase</fullName>
    </submittedName>
</protein>
<evidence type="ECO:0000259" key="3">
    <source>
        <dbReference type="PROSITE" id="PS50819"/>
    </source>
</evidence>
<dbReference type="InterPro" id="IPR006141">
    <property type="entry name" value="Intein_N"/>
</dbReference>
<dbReference type="SMART" id="SM00305">
    <property type="entry name" value="HintC"/>
    <property type="match status" value="1"/>
</dbReference>
<name>A0A7M1RSD7_9CAUD</name>
<dbReference type="Proteomes" id="UP000593599">
    <property type="component" value="Segment"/>
</dbReference>
<dbReference type="InterPro" id="IPR027417">
    <property type="entry name" value="P-loop_NTPase"/>
</dbReference>
<evidence type="ECO:0000313" key="5">
    <source>
        <dbReference type="Proteomes" id="UP000593599"/>
    </source>
</evidence>
<evidence type="ECO:0000256" key="1">
    <source>
        <dbReference type="ARBA" id="ARBA00022813"/>
    </source>
</evidence>
<dbReference type="InterPro" id="IPR003586">
    <property type="entry name" value="Hint_dom_C"/>
</dbReference>
<evidence type="ECO:0000313" key="4">
    <source>
        <dbReference type="EMBL" id="QOR57347.1"/>
    </source>
</evidence>
<dbReference type="Gene3D" id="2.170.16.10">
    <property type="entry name" value="Hedgehog/Intein (Hint) domain"/>
    <property type="match status" value="1"/>
</dbReference>
<dbReference type="InterPro" id="IPR004042">
    <property type="entry name" value="Intein_endonuc_central"/>
</dbReference>
<dbReference type="Gene3D" id="3.10.28.10">
    <property type="entry name" value="Homing endonucleases"/>
    <property type="match status" value="1"/>
</dbReference>
<dbReference type="SUPFAM" id="SSF51294">
    <property type="entry name" value="Hedgehog/intein (Hint) domain"/>
    <property type="match status" value="1"/>
</dbReference>